<name>A0A1M7YH07_9FIRM</name>
<keyword evidence="2" id="KW-1185">Reference proteome</keyword>
<dbReference type="OrthoDB" id="6636823at2"/>
<sequence>MALPKDPFILLSYINTQLRDHYKDLTELCKILEISEQDLKNRLNIIHYEYIPELNQFR</sequence>
<dbReference type="AlphaFoldDB" id="A0A1M7YH07"/>
<proteinExistence type="predicted"/>
<dbReference type="EMBL" id="FRFD01000010">
    <property type="protein sequence ID" value="SHO51900.1"/>
    <property type="molecule type" value="Genomic_DNA"/>
</dbReference>
<evidence type="ECO:0008006" key="3">
    <source>
        <dbReference type="Google" id="ProtNLM"/>
    </source>
</evidence>
<dbReference type="Proteomes" id="UP000184612">
    <property type="component" value="Unassembled WGS sequence"/>
</dbReference>
<gene>
    <name evidence="1" type="ORF">SAMN02745217_03398</name>
</gene>
<organism evidence="1 2">
    <name type="scientific">Anaerocolumna xylanovorans DSM 12503</name>
    <dbReference type="NCBI Taxonomy" id="1121345"/>
    <lineage>
        <taxon>Bacteria</taxon>
        <taxon>Bacillati</taxon>
        <taxon>Bacillota</taxon>
        <taxon>Clostridia</taxon>
        <taxon>Lachnospirales</taxon>
        <taxon>Lachnospiraceae</taxon>
        <taxon>Anaerocolumna</taxon>
    </lineage>
</organism>
<evidence type="ECO:0000313" key="2">
    <source>
        <dbReference type="Proteomes" id="UP000184612"/>
    </source>
</evidence>
<accession>A0A1M7YH07</accession>
<dbReference type="RefSeq" id="WP_073590052.1">
    <property type="nucleotide sequence ID" value="NZ_FRFD01000010.1"/>
</dbReference>
<protein>
    <recommendedName>
        <fullName evidence="3">DUF4250 domain-containing protein</fullName>
    </recommendedName>
</protein>
<reference evidence="1 2" key="1">
    <citation type="submission" date="2016-12" db="EMBL/GenBank/DDBJ databases">
        <authorList>
            <person name="Song W.-J."/>
            <person name="Kurnit D.M."/>
        </authorList>
    </citation>
    <scope>NUCLEOTIDE SEQUENCE [LARGE SCALE GENOMIC DNA]</scope>
    <source>
        <strain evidence="1 2">DSM 12503</strain>
    </source>
</reference>
<dbReference type="InterPro" id="IPR025346">
    <property type="entry name" value="DUF4250"/>
</dbReference>
<evidence type="ECO:0000313" key="1">
    <source>
        <dbReference type="EMBL" id="SHO51900.1"/>
    </source>
</evidence>
<dbReference type="Pfam" id="PF14056">
    <property type="entry name" value="DUF4250"/>
    <property type="match status" value="1"/>
</dbReference>